<dbReference type="Pfam" id="PF02527">
    <property type="entry name" value="GidB"/>
    <property type="match status" value="1"/>
</dbReference>
<name>A0A4V3C7Y1_9ACTN</name>
<keyword evidence="1 6" id="KW-0963">Cytoplasm</keyword>
<evidence type="ECO:0000256" key="7">
    <source>
        <dbReference type="SAM" id="MobiDB-lite"/>
    </source>
</evidence>
<evidence type="ECO:0000256" key="2">
    <source>
        <dbReference type="ARBA" id="ARBA00022552"/>
    </source>
</evidence>
<feature type="region of interest" description="Disordered" evidence="7">
    <location>
        <begin position="1"/>
        <end position="41"/>
    </location>
</feature>
<organism evidence="8 9">
    <name type="scientific">Paractinoplanes brasiliensis</name>
    <dbReference type="NCBI Taxonomy" id="52695"/>
    <lineage>
        <taxon>Bacteria</taxon>
        <taxon>Bacillati</taxon>
        <taxon>Actinomycetota</taxon>
        <taxon>Actinomycetes</taxon>
        <taxon>Micromonosporales</taxon>
        <taxon>Micromonosporaceae</taxon>
        <taxon>Paractinoplanes</taxon>
    </lineage>
</organism>
<keyword evidence="5 6" id="KW-0949">S-adenosyl-L-methionine</keyword>
<feature type="compositionally biased region" description="Low complexity" evidence="7">
    <location>
        <begin position="1"/>
        <end position="13"/>
    </location>
</feature>
<dbReference type="SUPFAM" id="SSF53335">
    <property type="entry name" value="S-adenosyl-L-methionine-dependent methyltransferases"/>
    <property type="match status" value="1"/>
</dbReference>
<dbReference type="CDD" id="cd02440">
    <property type="entry name" value="AdoMet_MTases"/>
    <property type="match status" value="1"/>
</dbReference>
<feature type="binding site" evidence="6">
    <location>
        <position position="115"/>
    </location>
    <ligand>
        <name>S-adenosyl-L-methionine</name>
        <dbReference type="ChEBI" id="CHEBI:59789"/>
    </ligand>
</feature>
<keyword evidence="4 6" id="KW-0808">Transferase</keyword>
<evidence type="ECO:0000256" key="4">
    <source>
        <dbReference type="ARBA" id="ARBA00022679"/>
    </source>
</evidence>
<dbReference type="PANTHER" id="PTHR31760:SF0">
    <property type="entry name" value="S-ADENOSYL-L-METHIONINE-DEPENDENT METHYLTRANSFERASES SUPERFAMILY PROTEIN"/>
    <property type="match status" value="1"/>
</dbReference>
<dbReference type="GO" id="GO:0070043">
    <property type="term" value="F:rRNA (guanine-N7-)-methyltransferase activity"/>
    <property type="evidence" value="ECO:0007669"/>
    <property type="project" value="UniProtKB-UniRule"/>
</dbReference>
<feature type="region of interest" description="Disordered" evidence="7">
    <location>
        <begin position="252"/>
        <end position="283"/>
    </location>
</feature>
<dbReference type="PANTHER" id="PTHR31760">
    <property type="entry name" value="S-ADENOSYL-L-METHIONINE-DEPENDENT METHYLTRANSFERASES SUPERFAMILY PROTEIN"/>
    <property type="match status" value="1"/>
</dbReference>
<keyword evidence="9" id="KW-1185">Reference proteome</keyword>
<keyword evidence="3 6" id="KW-0489">Methyltransferase</keyword>
<dbReference type="Gene3D" id="3.40.50.150">
    <property type="entry name" value="Vaccinia Virus protein VP39"/>
    <property type="match status" value="1"/>
</dbReference>
<keyword evidence="2 6" id="KW-0698">rRNA processing</keyword>
<evidence type="ECO:0000256" key="3">
    <source>
        <dbReference type="ARBA" id="ARBA00022603"/>
    </source>
</evidence>
<dbReference type="EMBL" id="SNWR01000001">
    <property type="protein sequence ID" value="TDO39478.1"/>
    <property type="molecule type" value="Genomic_DNA"/>
</dbReference>
<evidence type="ECO:0000313" key="8">
    <source>
        <dbReference type="EMBL" id="TDO39478.1"/>
    </source>
</evidence>
<comment type="caution">
    <text evidence="6">Lacks conserved residue(s) required for the propagation of feature annotation.</text>
</comment>
<feature type="binding site" evidence="6">
    <location>
        <position position="179"/>
    </location>
    <ligand>
        <name>S-adenosyl-L-methionine</name>
        <dbReference type="ChEBI" id="CHEBI:59789"/>
    </ligand>
</feature>
<dbReference type="InterPro" id="IPR003682">
    <property type="entry name" value="rRNA_ssu_MeTfrase_G"/>
</dbReference>
<accession>A0A4V3C7Y1</accession>
<dbReference type="Proteomes" id="UP000294901">
    <property type="component" value="Unassembled WGS sequence"/>
</dbReference>
<evidence type="ECO:0000256" key="1">
    <source>
        <dbReference type="ARBA" id="ARBA00022490"/>
    </source>
</evidence>
<reference evidence="8 9" key="1">
    <citation type="submission" date="2019-03" db="EMBL/GenBank/DDBJ databases">
        <title>Sequencing the genomes of 1000 actinobacteria strains.</title>
        <authorList>
            <person name="Klenk H.-P."/>
        </authorList>
    </citation>
    <scope>NUCLEOTIDE SEQUENCE [LARGE SCALE GENOMIC DNA]</scope>
    <source>
        <strain evidence="8 9">DSM 43805</strain>
    </source>
</reference>
<dbReference type="NCBIfam" id="TIGR00138">
    <property type="entry name" value="rsmG_gidB"/>
    <property type="match status" value="1"/>
</dbReference>
<comment type="similarity">
    <text evidence="6">Belongs to the methyltransferase superfamily. RNA methyltransferase RsmG family.</text>
</comment>
<gene>
    <name evidence="6" type="primary">rsmG</name>
    <name evidence="8" type="ORF">C8E87_3168</name>
</gene>
<dbReference type="EC" id="2.1.1.-" evidence="6"/>
<evidence type="ECO:0000256" key="5">
    <source>
        <dbReference type="ARBA" id="ARBA00022691"/>
    </source>
</evidence>
<proteinExistence type="inferred from homology"/>
<dbReference type="InterPro" id="IPR029063">
    <property type="entry name" value="SAM-dependent_MTases_sf"/>
</dbReference>
<feature type="binding site" evidence="6">
    <location>
        <begin position="162"/>
        <end position="163"/>
    </location>
    <ligand>
        <name>S-adenosyl-L-methionine</name>
        <dbReference type="ChEBI" id="CHEBI:59789"/>
    </ligand>
</feature>
<comment type="caution">
    <text evidence="8">The sequence shown here is derived from an EMBL/GenBank/DDBJ whole genome shotgun (WGS) entry which is preliminary data.</text>
</comment>
<feature type="binding site" evidence="6">
    <location>
        <position position="110"/>
    </location>
    <ligand>
        <name>S-adenosyl-L-methionine</name>
        <dbReference type="ChEBI" id="CHEBI:59789"/>
    </ligand>
</feature>
<comment type="subcellular location">
    <subcellularLocation>
        <location evidence="6">Cytoplasm</location>
    </subcellularLocation>
</comment>
<sequence>MSPSDSTSPPSGSRTAARAESALSDPGVASTAGGPAGDAEPPAEIAEVAASVFGDRFGLAVDYARLLITDGVVRGLIGPREAPRIWERHLVNCAVVSQMIPIGASVVDVGSGAGLPGIVLAVARPDLRITLVEPLARRTAFLSEAVTALGLDTTVTVVRGRAEDVVDGPPAGADVVTARAVAPLDRLAGWCLPLARVGGRLLALKGASAASEAAEHREAVAALGGADPVVRLCGEGLIDPPTTVLEVVVLSRPKPSTGAAGSGRGTAGRSGKRASERGRSRRG</sequence>
<dbReference type="AlphaFoldDB" id="A0A4V3C7Y1"/>
<dbReference type="HAMAP" id="MF_00074">
    <property type="entry name" value="16SrRNA_methyltr_G"/>
    <property type="match status" value="1"/>
</dbReference>
<dbReference type="GO" id="GO:0005829">
    <property type="term" value="C:cytosol"/>
    <property type="evidence" value="ECO:0007669"/>
    <property type="project" value="TreeGrafter"/>
</dbReference>
<evidence type="ECO:0000313" key="9">
    <source>
        <dbReference type="Proteomes" id="UP000294901"/>
    </source>
</evidence>
<comment type="function">
    <text evidence="6">Specifically methylates the N7 position of a guanine in 16S rRNA.</text>
</comment>
<feature type="compositionally biased region" description="Basic and acidic residues" evidence="7">
    <location>
        <begin position="273"/>
        <end position="283"/>
    </location>
</feature>
<evidence type="ECO:0000256" key="6">
    <source>
        <dbReference type="HAMAP-Rule" id="MF_00074"/>
    </source>
</evidence>
<protein>
    <recommendedName>
        <fullName evidence="6">Ribosomal RNA small subunit methyltransferase G</fullName>
        <ecNumber evidence="6">2.1.1.-</ecNumber>
    </recommendedName>
    <alternativeName>
        <fullName evidence="6">16S rRNA 7-methylguanosine methyltransferase</fullName>
        <shortName evidence="6">16S rRNA m7G methyltransferase</shortName>
    </alternativeName>
</protein>